<evidence type="ECO:0000313" key="10">
    <source>
        <dbReference type="Proteomes" id="UP000220158"/>
    </source>
</evidence>
<evidence type="ECO:0000256" key="1">
    <source>
        <dbReference type="ARBA" id="ARBA00004123"/>
    </source>
</evidence>
<dbReference type="RefSeq" id="XP_028531508.1">
    <property type="nucleotide sequence ID" value="XM_028679511.1"/>
</dbReference>
<gene>
    <name evidence="9" type="primary">CYP81</name>
    <name evidence="9" type="ORF">PRELSG_0114900</name>
</gene>
<dbReference type="GeneID" id="39734399"/>
<dbReference type="GO" id="GO:0000974">
    <property type="term" value="C:Prp19 complex"/>
    <property type="evidence" value="ECO:0007669"/>
    <property type="project" value="TreeGrafter"/>
</dbReference>
<keyword evidence="4" id="KW-0747">Spliceosome</keyword>
<dbReference type="InterPro" id="IPR013260">
    <property type="entry name" value="mRNA_splic_SYF2"/>
</dbReference>
<protein>
    <submittedName>
        <fullName evidence="9">Peptidyl-prolyl cis-trans isomerase, putative</fullName>
    </submittedName>
</protein>
<dbReference type="Pfam" id="PF00160">
    <property type="entry name" value="Pro_isomerase"/>
    <property type="match status" value="1"/>
</dbReference>
<dbReference type="Proteomes" id="UP000220158">
    <property type="component" value="Chromosome 1"/>
</dbReference>
<dbReference type="GO" id="GO:0071013">
    <property type="term" value="C:catalytic step 2 spliceosome"/>
    <property type="evidence" value="ECO:0007669"/>
    <property type="project" value="TreeGrafter"/>
</dbReference>
<proteinExistence type="inferred from homology"/>
<evidence type="ECO:0000256" key="4">
    <source>
        <dbReference type="ARBA" id="ARBA00022728"/>
    </source>
</evidence>
<dbReference type="OrthoDB" id="408413at2759"/>
<evidence type="ECO:0000256" key="7">
    <source>
        <dbReference type="SAM" id="MobiDB-lite"/>
    </source>
</evidence>
<dbReference type="GO" id="GO:0071014">
    <property type="term" value="C:post-mRNA release spliceosomal complex"/>
    <property type="evidence" value="ECO:0007669"/>
    <property type="project" value="TreeGrafter"/>
</dbReference>
<dbReference type="AlphaFoldDB" id="A0A1J1H0X5"/>
<feature type="compositionally biased region" description="Basic and acidic residues" evidence="7">
    <location>
        <begin position="415"/>
        <end position="429"/>
    </location>
</feature>
<evidence type="ECO:0000313" key="9">
    <source>
        <dbReference type="EMBL" id="CRG98498.1"/>
    </source>
</evidence>
<dbReference type="PROSITE" id="PS50072">
    <property type="entry name" value="CSA_PPIASE_2"/>
    <property type="match status" value="1"/>
</dbReference>
<keyword evidence="9" id="KW-0413">Isomerase</keyword>
<dbReference type="PANTHER" id="PTHR13264:SF5">
    <property type="entry name" value="PRE-MRNA-SPLICING FACTOR SYF2"/>
    <property type="match status" value="1"/>
</dbReference>
<keyword evidence="3" id="KW-0507">mRNA processing</keyword>
<dbReference type="VEuPathDB" id="PlasmoDB:PRELSG_0114900"/>
<dbReference type="Gene3D" id="2.40.100.10">
    <property type="entry name" value="Cyclophilin-like"/>
    <property type="match status" value="1"/>
</dbReference>
<dbReference type="InterPro" id="IPR029000">
    <property type="entry name" value="Cyclophilin-like_dom_sf"/>
</dbReference>
<dbReference type="OMA" id="YKESHRD"/>
<dbReference type="GO" id="GO:0008380">
    <property type="term" value="P:RNA splicing"/>
    <property type="evidence" value="ECO:0007669"/>
    <property type="project" value="UniProtKB-KW"/>
</dbReference>
<evidence type="ECO:0000256" key="5">
    <source>
        <dbReference type="ARBA" id="ARBA00023187"/>
    </source>
</evidence>
<comment type="similarity">
    <text evidence="2">Belongs to the SYF2 family.</text>
</comment>
<name>A0A1J1H0X5_PLARL</name>
<feature type="compositionally biased region" description="Basic and acidic residues" evidence="7">
    <location>
        <begin position="441"/>
        <end position="473"/>
    </location>
</feature>
<feature type="compositionally biased region" description="Acidic residues" evidence="7">
    <location>
        <begin position="430"/>
        <end position="440"/>
    </location>
</feature>
<keyword evidence="10" id="KW-1185">Reference proteome</keyword>
<dbReference type="Pfam" id="PF08231">
    <property type="entry name" value="SYF2"/>
    <property type="match status" value="1"/>
</dbReference>
<organism evidence="9 10">
    <name type="scientific">Plasmodium relictum</name>
    <dbReference type="NCBI Taxonomy" id="85471"/>
    <lineage>
        <taxon>Eukaryota</taxon>
        <taxon>Sar</taxon>
        <taxon>Alveolata</taxon>
        <taxon>Apicomplexa</taxon>
        <taxon>Aconoidasida</taxon>
        <taxon>Haemosporida</taxon>
        <taxon>Plasmodiidae</taxon>
        <taxon>Plasmodium</taxon>
        <taxon>Plasmodium (Haemamoeba)</taxon>
    </lineage>
</organism>
<sequence>MGRKKYVYLEFSINTIILGKVYFELFNDEEIKKSTENFLNLCKGNKYHSIYSDEILSYKNCKVEKIKKNKCIKSGYLRNKITYENRVNSNLSKENKYEKLECIYGKSYKKEYSKRRHLNAGLLTMVEIEDKKYSSIFKITLNKVNKYNNKNIIIGRVIKNMHILRAIEIIPVTKNFMPKINVYISDCNEVSESFFKSDKISSRQLYIDNLFANLNEKKTNDDDDELEVEAEDDDKYFDSNNDDYVFGKFQSKKKKKKEITEKQKGIELLNKILSDIDNISKNKVPFRKSGEISFDNLKECINNTNEEKVSSDKISKQDIVENESEKENNKITNKDNSLIYSYEYNNLNKQMSEREKKLLNIQLKINQSKALNQMEVQREKLYGNSNNQMKKFREYLQYKQEKNLTIKNTIPQGKNKNESNKDINKNKGEENEENREEEEEEKKKEIELKEKEQNEDNEKNSKNEKIAESSDEENKKNYKLYNTSAVKVKSIMKKKKKKNAFDLDNDIDLYKKIKFNFSINRKIYDEKKKLFGDNFYGNNLLINDNSVCTENDKNKILEFCKKQEELRSKFSRKRNEENELFKNYINKRNKIYNKKLDRYFNKHTIEIRQNLERTI</sequence>
<comment type="subcellular location">
    <subcellularLocation>
        <location evidence="1">Nucleus</location>
    </subcellularLocation>
</comment>
<dbReference type="SUPFAM" id="SSF50891">
    <property type="entry name" value="Cyclophilin-like"/>
    <property type="match status" value="1"/>
</dbReference>
<dbReference type="GO" id="GO:0003755">
    <property type="term" value="F:peptidyl-prolyl cis-trans isomerase activity"/>
    <property type="evidence" value="ECO:0007669"/>
    <property type="project" value="InterPro"/>
</dbReference>
<dbReference type="KEGG" id="prel:PRELSG_0114900"/>
<keyword evidence="5" id="KW-0508">mRNA splicing</keyword>
<dbReference type="GO" id="GO:0006397">
    <property type="term" value="P:mRNA processing"/>
    <property type="evidence" value="ECO:0007669"/>
    <property type="project" value="UniProtKB-KW"/>
</dbReference>
<evidence type="ECO:0000256" key="2">
    <source>
        <dbReference type="ARBA" id="ARBA00010028"/>
    </source>
</evidence>
<reference evidence="9 10" key="1">
    <citation type="submission" date="2015-04" db="EMBL/GenBank/DDBJ databases">
        <authorList>
            <consortium name="Pathogen Informatics"/>
        </authorList>
    </citation>
    <scope>NUCLEOTIDE SEQUENCE [LARGE SCALE GENOMIC DNA]</scope>
    <source>
        <strain evidence="9 10">SGS1</strain>
    </source>
</reference>
<dbReference type="InterPro" id="IPR002130">
    <property type="entry name" value="Cyclophilin-type_PPIase_dom"/>
</dbReference>
<evidence type="ECO:0000256" key="3">
    <source>
        <dbReference type="ARBA" id="ARBA00022664"/>
    </source>
</evidence>
<evidence type="ECO:0000256" key="6">
    <source>
        <dbReference type="ARBA" id="ARBA00023242"/>
    </source>
</evidence>
<evidence type="ECO:0000259" key="8">
    <source>
        <dbReference type="PROSITE" id="PS50072"/>
    </source>
</evidence>
<dbReference type="EMBL" id="LN835296">
    <property type="protein sequence ID" value="CRG98498.1"/>
    <property type="molecule type" value="Genomic_DNA"/>
</dbReference>
<feature type="domain" description="PPIase cyclophilin-type" evidence="8">
    <location>
        <begin position="8"/>
        <end position="189"/>
    </location>
</feature>
<dbReference type="PANTHER" id="PTHR13264">
    <property type="entry name" value="GCIP-INTERACTING PROTEIN P29"/>
    <property type="match status" value="1"/>
</dbReference>
<accession>A0A1J1H0X5</accession>
<keyword evidence="6" id="KW-0539">Nucleus</keyword>
<feature type="region of interest" description="Disordered" evidence="7">
    <location>
        <begin position="406"/>
        <end position="473"/>
    </location>
</feature>